<feature type="transmembrane region" description="Helical" evidence="8">
    <location>
        <begin position="143"/>
        <end position="160"/>
    </location>
</feature>
<keyword evidence="7 8" id="KW-0472">Membrane</keyword>
<reference evidence="10" key="1">
    <citation type="journal article" date="2020" name="Nature">
        <title>Giant virus diversity and host interactions through global metagenomics.</title>
        <authorList>
            <person name="Schulz F."/>
            <person name="Roux S."/>
            <person name="Paez-Espino D."/>
            <person name="Jungbluth S."/>
            <person name="Walsh D.A."/>
            <person name="Denef V.J."/>
            <person name="McMahon K.D."/>
            <person name="Konstantinidis K.T."/>
            <person name="Eloe-Fadrosh E.A."/>
            <person name="Kyrpides N.C."/>
            <person name="Woyke T."/>
        </authorList>
    </citation>
    <scope>NUCLEOTIDE SEQUENCE</scope>
    <source>
        <strain evidence="10">GVMAG-M-3300018080-19</strain>
    </source>
</reference>
<accession>A0A6C0BQR1</accession>
<evidence type="ECO:0000256" key="1">
    <source>
        <dbReference type="ARBA" id="ARBA00004141"/>
    </source>
</evidence>
<feature type="transmembrane region" description="Helical" evidence="8">
    <location>
        <begin position="117"/>
        <end position="137"/>
    </location>
</feature>
<evidence type="ECO:0000256" key="3">
    <source>
        <dbReference type="ARBA" id="ARBA00022670"/>
    </source>
</evidence>
<dbReference type="AlphaFoldDB" id="A0A6C0BQR1"/>
<feature type="transmembrane region" description="Helical" evidence="8">
    <location>
        <begin position="38"/>
        <end position="57"/>
    </location>
</feature>
<feature type="transmembrane region" description="Helical" evidence="8">
    <location>
        <begin position="69"/>
        <end position="88"/>
    </location>
</feature>
<keyword evidence="3" id="KW-0645">Protease</keyword>
<evidence type="ECO:0000256" key="7">
    <source>
        <dbReference type="ARBA" id="ARBA00023136"/>
    </source>
</evidence>
<dbReference type="Gene3D" id="1.20.1540.10">
    <property type="entry name" value="Rhomboid-like"/>
    <property type="match status" value="1"/>
</dbReference>
<dbReference type="SUPFAM" id="SSF144091">
    <property type="entry name" value="Rhomboid-like"/>
    <property type="match status" value="1"/>
</dbReference>
<dbReference type="InterPro" id="IPR035952">
    <property type="entry name" value="Rhomboid-like_sf"/>
</dbReference>
<dbReference type="Pfam" id="PF01694">
    <property type="entry name" value="Rhomboid"/>
    <property type="match status" value="1"/>
</dbReference>
<proteinExistence type="inferred from homology"/>
<evidence type="ECO:0000259" key="9">
    <source>
        <dbReference type="Pfam" id="PF01694"/>
    </source>
</evidence>
<sequence>MWVILSTILLLLILFFVFKKVKIPCKNTLPWWNLLNSLNHANVIHLVTNLAAMLLLFPEEKRYGSIEYLIVTLILLVLTALLESLIGIWQPKCVVGFSGVIYGLLGYYLVRGRFNWGMLGAFLLTIIYPIFMGGSKVAWLEHLLGFALGLGIGAISRFALKLPRKLTVSKPSTVNQKVFGFA</sequence>
<name>A0A6C0BQR1_9ZZZZ</name>
<evidence type="ECO:0000256" key="2">
    <source>
        <dbReference type="ARBA" id="ARBA00009045"/>
    </source>
</evidence>
<feature type="transmembrane region" description="Helical" evidence="8">
    <location>
        <begin position="94"/>
        <end position="110"/>
    </location>
</feature>
<evidence type="ECO:0000256" key="4">
    <source>
        <dbReference type="ARBA" id="ARBA00022692"/>
    </source>
</evidence>
<comment type="similarity">
    <text evidence="2">Belongs to the peptidase S54 family.</text>
</comment>
<keyword evidence="5" id="KW-0378">Hydrolase</keyword>
<evidence type="ECO:0000256" key="5">
    <source>
        <dbReference type="ARBA" id="ARBA00022801"/>
    </source>
</evidence>
<dbReference type="GO" id="GO:0016020">
    <property type="term" value="C:membrane"/>
    <property type="evidence" value="ECO:0007669"/>
    <property type="project" value="UniProtKB-SubCell"/>
</dbReference>
<keyword evidence="4 8" id="KW-0812">Transmembrane</keyword>
<dbReference type="GO" id="GO:0004252">
    <property type="term" value="F:serine-type endopeptidase activity"/>
    <property type="evidence" value="ECO:0007669"/>
    <property type="project" value="InterPro"/>
</dbReference>
<feature type="domain" description="Peptidase S54 rhomboid" evidence="9">
    <location>
        <begin position="31"/>
        <end position="155"/>
    </location>
</feature>
<dbReference type="EMBL" id="MN739211">
    <property type="protein sequence ID" value="QHS93899.1"/>
    <property type="molecule type" value="Genomic_DNA"/>
</dbReference>
<keyword evidence="6 8" id="KW-1133">Transmembrane helix</keyword>
<evidence type="ECO:0000256" key="6">
    <source>
        <dbReference type="ARBA" id="ARBA00022989"/>
    </source>
</evidence>
<comment type="subcellular location">
    <subcellularLocation>
        <location evidence="1">Membrane</location>
        <topology evidence="1">Multi-pass membrane protein</topology>
    </subcellularLocation>
</comment>
<evidence type="ECO:0000313" key="10">
    <source>
        <dbReference type="EMBL" id="QHS93899.1"/>
    </source>
</evidence>
<dbReference type="PANTHER" id="PTHR43066:SF1">
    <property type="entry name" value="RHOMBOID PROTEIN 2"/>
    <property type="match status" value="1"/>
</dbReference>
<dbReference type="PANTHER" id="PTHR43066">
    <property type="entry name" value="RHOMBOID-RELATED PROTEIN"/>
    <property type="match status" value="1"/>
</dbReference>
<protein>
    <recommendedName>
        <fullName evidence="9">Peptidase S54 rhomboid domain-containing protein</fullName>
    </recommendedName>
</protein>
<evidence type="ECO:0000256" key="8">
    <source>
        <dbReference type="SAM" id="Phobius"/>
    </source>
</evidence>
<dbReference type="InterPro" id="IPR022764">
    <property type="entry name" value="Peptidase_S54_rhomboid_dom"/>
</dbReference>
<organism evidence="10">
    <name type="scientific">viral metagenome</name>
    <dbReference type="NCBI Taxonomy" id="1070528"/>
    <lineage>
        <taxon>unclassified sequences</taxon>
        <taxon>metagenomes</taxon>
        <taxon>organismal metagenomes</taxon>
    </lineage>
</organism>
<dbReference type="GO" id="GO:0006508">
    <property type="term" value="P:proteolysis"/>
    <property type="evidence" value="ECO:0007669"/>
    <property type="project" value="UniProtKB-KW"/>
</dbReference>